<evidence type="ECO:0000259" key="3">
    <source>
        <dbReference type="Pfam" id="PF09851"/>
    </source>
</evidence>
<gene>
    <name evidence="4" type="ORF">SAMN05660413_01244</name>
</gene>
<keyword evidence="2" id="KW-1133">Transmembrane helix</keyword>
<reference evidence="4 5" key="1">
    <citation type="submission" date="2016-10" db="EMBL/GenBank/DDBJ databases">
        <authorList>
            <person name="de Groot N.N."/>
        </authorList>
    </citation>
    <scope>NUCLEOTIDE SEQUENCE [LARGE SCALE GENOMIC DNA]</scope>
    <source>
        <strain evidence="4 5">DSM 17794</strain>
    </source>
</reference>
<dbReference type="Proteomes" id="UP000199153">
    <property type="component" value="Unassembled WGS sequence"/>
</dbReference>
<feature type="coiled-coil region" evidence="1">
    <location>
        <begin position="37"/>
        <end position="64"/>
    </location>
</feature>
<organism evidence="4 5">
    <name type="scientific">Salegentibacter flavus</name>
    <dbReference type="NCBI Taxonomy" id="287099"/>
    <lineage>
        <taxon>Bacteria</taxon>
        <taxon>Pseudomonadati</taxon>
        <taxon>Bacteroidota</taxon>
        <taxon>Flavobacteriia</taxon>
        <taxon>Flavobacteriales</taxon>
        <taxon>Flavobacteriaceae</taxon>
        <taxon>Salegentibacter</taxon>
    </lineage>
</organism>
<evidence type="ECO:0000313" key="4">
    <source>
        <dbReference type="EMBL" id="SFN48169.1"/>
    </source>
</evidence>
<dbReference type="AlphaFoldDB" id="A0A1I4ZDW9"/>
<keyword evidence="2" id="KW-0472">Membrane</keyword>
<keyword evidence="1" id="KW-0175">Coiled coil</keyword>
<feature type="transmembrane region" description="Helical" evidence="2">
    <location>
        <begin position="6"/>
        <end position="22"/>
    </location>
</feature>
<keyword evidence="5" id="KW-1185">Reference proteome</keyword>
<name>A0A1I4ZDW9_9FLAO</name>
<protein>
    <submittedName>
        <fullName evidence="4">Putative membrane protein</fullName>
    </submittedName>
</protein>
<evidence type="ECO:0000256" key="2">
    <source>
        <dbReference type="SAM" id="Phobius"/>
    </source>
</evidence>
<feature type="domain" description="SHOCT" evidence="3">
    <location>
        <begin position="36"/>
        <end position="61"/>
    </location>
</feature>
<proteinExistence type="predicted"/>
<dbReference type="RefSeq" id="WP_093407250.1">
    <property type="nucleotide sequence ID" value="NZ_FOVL01000006.1"/>
</dbReference>
<dbReference type="STRING" id="287099.SAMN05660413_01244"/>
<dbReference type="InterPro" id="IPR018649">
    <property type="entry name" value="SHOCT"/>
</dbReference>
<dbReference type="EMBL" id="FOVL01000006">
    <property type="protein sequence ID" value="SFN48169.1"/>
    <property type="molecule type" value="Genomic_DNA"/>
</dbReference>
<sequence>MMMWWWIIGFGLLFFVIFFYASKNKKGPVEKRPKSPMNILEERYAKGEITKEEFENQKETLNQN</sequence>
<accession>A0A1I4ZDW9</accession>
<evidence type="ECO:0000313" key="5">
    <source>
        <dbReference type="Proteomes" id="UP000199153"/>
    </source>
</evidence>
<evidence type="ECO:0000256" key="1">
    <source>
        <dbReference type="SAM" id="Coils"/>
    </source>
</evidence>
<dbReference type="Pfam" id="PF09851">
    <property type="entry name" value="SHOCT"/>
    <property type="match status" value="1"/>
</dbReference>
<keyword evidence="2" id="KW-0812">Transmembrane</keyword>
<dbReference type="OrthoDB" id="5421551at2"/>